<proteinExistence type="predicted"/>
<dbReference type="InterPro" id="IPR009057">
    <property type="entry name" value="Homeodomain-like_sf"/>
</dbReference>
<dbReference type="EMBL" id="JBHRYC010000082">
    <property type="protein sequence ID" value="MFC3638933.1"/>
    <property type="molecule type" value="Genomic_DNA"/>
</dbReference>
<dbReference type="Gene3D" id="1.10.10.60">
    <property type="entry name" value="Homeodomain-like"/>
    <property type="match status" value="2"/>
</dbReference>
<protein>
    <submittedName>
        <fullName evidence="5">AraC family transcriptional regulator</fullName>
    </submittedName>
</protein>
<keyword evidence="2" id="KW-0238">DNA-binding</keyword>
<evidence type="ECO:0000313" key="5">
    <source>
        <dbReference type="EMBL" id="MFC3638933.1"/>
    </source>
</evidence>
<sequence length="270" mass="29964">MARDVHIDNVEHVQRPILAIGTEYPDGHLIDPHQHRRGQLISSSSGVLVLTTPAGAWVMPPQRGMWIPPATEHRVSMIGAVSVQSLYLEPGVAQGMPQTCQVVGISPFMRSLMTEALNLPLEYEESGRPGALMTLIWHELQQLQALPLSLQYPTTGALAARCRKFIQKPRIHETIDDWCADLGMSRRTFTRYFKRETGVSFMAWRQQACLLFAVPRLAAGESVTTVALDLGYENPAAFTLMFRRAFGSSPLAYLGLRASPSRAWADVRPG</sequence>
<evidence type="ECO:0000313" key="6">
    <source>
        <dbReference type="Proteomes" id="UP001595704"/>
    </source>
</evidence>
<dbReference type="SUPFAM" id="SSF46689">
    <property type="entry name" value="Homeodomain-like"/>
    <property type="match status" value="1"/>
</dbReference>
<reference evidence="6" key="1">
    <citation type="journal article" date="2019" name="Int. J. Syst. Evol. Microbiol.">
        <title>The Global Catalogue of Microorganisms (GCM) 10K type strain sequencing project: providing services to taxonomists for standard genome sequencing and annotation.</title>
        <authorList>
            <consortium name="The Broad Institute Genomics Platform"/>
            <consortium name="The Broad Institute Genome Sequencing Center for Infectious Disease"/>
            <person name="Wu L."/>
            <person name="Ma J."/>
        </authorList>
    </citation>
    <scope>NUCLEOTIDE SEQUENCE [LARGE SCALE GENOMIC DNA]</scope>
    <source>
        <strain evidence="6">KCTC 42282</strain>
    </source>
</reference>
<keyword evidence="3" id="KW-0804">Transcription</keyword>
<dbReference type="InterPro" id="IPR003313">
    <property type="entry name" value="AraC-bd"/>
</dbReference>
<evidence type="ECO:0000256" key="3">
    <source>
        <dbReference type="ARBA" id="ARBA00023163"/>
    </source>
</evidence>
<keyword evidence="6" id="KW-1185">Reference proteome</keyword>
<feature type="domain" description="HTH araC/xylS-type" evidence="4">
    <location>
        <begin position="156"/>
        <end position="256"/>
    </location>
</feature>
<dbReference type="InterPro" id="IPR018060">
    <property type="entry name" value="HTH_AraC"/>
</dbReference>
<dbReference type="Proteomes" id="UP001595704">
    <property type="component" value="Unassembled WGS sequence"/>
</dbReference>
<evidence type="ECO:0000259" key="4">
    <source>
        <dbReference type="PROSITE" id="PS01124"/>
    </source>
</evidence>
<dbReference type="SMART" id="SM00342">
    <property type="entry name" value="HTH_ARAC"/>
    <property type="match status" value="1"/>
</dbReference>
<accession>A0ABV7UK89</accession>
<dbReference type="Pfam" id="PF12833">
    <property type="entry name" value="HTH_18"/>
    <property type="match status" value="1"/>
</dbReference>
<dbReference type="PROSITE" id="PS01124">
    <property type="entry name" value="HTH_ARAC_FAMILY_2"/>
    <property type="match status" value="1"/>
</dbReference>
<evidence type="ECO:0000256" key="1">
    <source>
        <dbReference type="ARBA" id="ARBA00023015"/>
    </source>
</evidence>
<gene>
    <name evidence="5" type="ORF">ACFONL_16455</name>
</gene>
<dbReference type="InterPro" id="IPR011051">
    <property type="entry name" value="RmlC_Cupin_sf"/>
</dbReference>
<dbReference type="SUPFAM" id="SSF51182">
    <property type="entry name" value="RmlC-like cupins"/>
    <property type="match status" value="1"/>
</dbReference>
<name>A0ABV7UK89_9HYPH</name>
<dbReference type="PANTHER" id="PTHR11019:SF159">
    <property type="entry name" value="TRANSCRIPTIONAL REGULATOR-RELATED"/>
    <property type="match status" value="1"/>
</dbReference>
<comment type="caution">
    <text evidence="5">The sequence shown here is derived from an EMBL/GenBank/DDBJ whole genome shotgun (WGS) entry which is preliminary data.</text>
</comment>
<dbReference type="PANTHER" id="PTHR11019">
    <property type="entry name" value="HTH-TYPE TRANSCRIPTIONAL REGULATOR NIMR"/>
    <property type="match status" value="1"/>
</dbReference>
<keyword evidence="1" id="KW-0805">Transcription regulation</keyword>
<dbReference type="CDD" id="cd06124">
    <property type="entry name" value="cupin_NimR-like_N"/>
    <property type="match status" value="1"/>
</dbReference>
<dbReference type="Pfam" id="PF02311">
    <property type="entry name" value="AraC_binding"/>
    <property type="match status" value="1"/>
</dbReference>
<dbReference type="RefSeq" id="WP_191320226.1">
    <property type="nucleotide sequence ID" value="NZ_BNCG01000015.1"/>
</dbReference>
<evidence type="ECO:0000256" key="2">
    <source>
        <dbReference type="ARBA" id="ARBA00023125"/>
    </source>
</evidence>
<organism evidence="5 6">
    <name type="scientific">Camelimonas fluminis</name>
    <dbReference type="NCBI Taxonomy" id="1576911"/>
    <lineage>
        <taxon>Bacteria</taxon>
        <taxon>Pseudomonadati</taxon>
        <taxon>Pseudomonadota</taxon>
        <taxon>Alphaproteobacteria</taxon>
        <taxon>Hyphomicrobiales</taxon>
        <taxon>Chelatococcaceae</taxon>
        <taxon>Camelimonas</taxon>
    </lineage>
</organism>